<keyword evidence="2" id="KW-1185">Reference proteome</keyword>
<proteinExistence type="predicted"/>
<dbReference type="AlphaFoldDB" id="A0A915HUD3"/>
<evidence type="ECO:0000256" key="1">
    <source>
        <dbReference type="SAM" id="MobiDB-lite"/>
    </source>
</evidence>
<reference evidence="3" key="1">
    <citation type="submission" date="2022-11" db="UniProtKB">
        <authorList>
            <consortium name="WormBaseParasite"/>
        </authorList>
    </citation>
    <scope>IDENTIFICATION</scope>
</reference>
<accession>A0A915HUD3</accession>
<sequence length="337" mass="37192">MQGNETGYYTTASEGDPARGGDVPLPSGFFPLFLRDSKPLKNDGFTRDSDPNNIQDVQIPDWDNISADILENLRSSDRLAYYSELAVKLPPSEPQHALKTGVYAWQNQFGFLPLPFRKAEEMLERSECKLILEDKAYRTAQAGGSGQVKAQQQVPVLVVKLQQPGVITTALQAAAVVVVVLLQTQPAVAQPATVPQPQQLAEVEPEVVTIMQSMPSAPAVLRAKVKQLLPKIGKSDSESSWEEEEEGEILESASQTVEEKDSMEANMQQQEIEEKKIQTQIDEAATKMWGIDVRLDKMQETSQEIPIQPKDTKAHDLQAKGMANSLQNGQQCHGQDI</sequence>
<evidence type="ECO:0000313" key="2">
    <source>
        <dbReference type="Proteomes" id="UP000887565"/>
    </source>
</evidence>
<feature type="region of interest" description="Disordered" evidence="1">
    <location>
        <begin position="1"/>
        <end position="21"/>
    </location>
</feature>
<feature type="compositionally biased region" description="Polar residues" evidence="1">
    <location>
        <begin position="1"/>
        <end position="13"/>
    </location>
</feature>
<dbReference type="Proteomes" id="UP000887565">
    <property type="component" value="Unplaced"/>
</dbReference>
<protein>
    <submittedName>
        <fullName evidence="3">Uncharacterized protein</fullName>
    </submittedName>
</protein>
<name>A0A915HUD3_ROMCU</name>
<feature type="compositionally biased region" description="Acidic residues" evidence="1">
    <location>
        <begin position="239"/>
        <end position="249"/>
    </location>
</feature>
<evidence type="ECO:0000313" key="3">
    <source>
        <dbReference type="WBParaSite" id="nRc.2.0.1.t05504-RA"/>
    </source>
</evidence>
<feature type="region of interest" description="Disordered" evidence="1">
    <location>
        <begin position="233"/>
        <end position="258"/>
    </location>
</feature>
<dbReference type="WBParaSite" id="nRc.2.0.1.t05504-RA">
    <property type="protein sequence ID" value="nRc.2.0.1.t05504-RA"/>
    <property type="gene ID" value="nRc.2.0.1.g05504"/>
</dbReference>
<organism evidence="2 3">
    <name type="scientific">Romanomermis culicivorax</name>
    <name type="common">Nematode worm</name>
    <dbReference type="NCBI Taxonomy" id="13658"/>
    <lineage>
        <taxon>Eukaryota</taxon>
        <taxon>Metazoa</taxon>
        <taxon>Ecdysozoa</taxon>
        <taxon>Nematoda</taxon>
        <taxon>Enoplea</taxon>
        <taxon>Dorylaimia</taxon>
        <taxon>Mermithida</taxon>
        <taxon>Mermithoidea</taxon>
        <taxon>Mermithidae</taxon>
        <taxon>Romanomermis</taxon>
    </lineage>
</organism>